<dbReference type="Proteomes" id="UP001642409">
    <property type="component" value="Unassembled WGS sequence"/>
</dbReference>
<name>A0AA86QB94_9EUKA</name>
<reference evidence="2" key="1">
    <citation type="submission" date="2023-06" db="EMBL/GenBank/DDBJ databases">
        <authorList>
            <person name="Kurt Z."/>
        </authorList>
    </citation>
    <scope>NUCLEOTIDE SEQUENCE</scope>
</reference>
<reference evidence="3 4" key="2">
    <citation type="submission" date="2024-07" db="EMBL/GenBank/DDBJ databases">
        <authorList>
            <person name="Akdeniz Z."/>
        </authorList>
    </citation>
    <scope>NUCLEOTIDE SEQUENCE [LARGE SCALE GENOMIC DNA]</scope>
</reference>
<evidence type="ECO:0000313" key="3">
    <source>
        <dbReference type="EMBL" id="CAL6085692.1"/>
    </source>
</evidence>
<dbReference type="AlphaFoldDB" id="A0AA86QB94"/>
<evidence type="ECO:0000313" key="4">
    <source>
        <dbReference type="Proteomes" id="UP001642409"/>
    </source>
</evidence>
<keyword evidence="4" id="KW-1185">Reference proteome</keyword>
<feature type="coiled-coil region" evidence="1">
    <location>
        <begin position="337"/>
        <end position="367"/>
    </location>
</feature>
<sequence>MMQSSHKIFMTDSQIQYRFDSQQSGGLVCDIISNVSFAIANTQIAGYQFQLSDLSGYLISQIFTTSVEISVHTLKLCSNIAEITGKLYLNIIHLSQLPIITCNICRQFYTVAYGLCKQDLVYSIHDTNGTLSCYDPFIFDNNQCVCKVGFFINGSICVNIIQNLTALDVKLIENVWLLHQELNGNVSLLSNRMQSNFITLDSYISQNVSTLNNFIINTNQSLYSTIKGVNDSMKQITQQISQTVQVIRNDLTQTNQTMLLKTLQLYNDQQSMNSTINNIINMLNNLNGSLQQQINSIKTDVSAVNTSLNTFKQSQNQIDATQTTALQGQAQQISQLNTQLSQQYSALTNSINQLRNDNNAVNNAQNNNLSNTAANLQYQINLANGRINSIAGSVVQVLTGDNCGSTVLRVCSNGMCGFMKYGFPQNTNCNDQ</sequence>
<comment type="caution">
    <text evidence="2">The sequence shown here is derived from an EMBL/GenBank/DDBJ whole genome shotgun (WGS) entry which is preliminary data.</text>
</comment>
<organism evidence="2">
    <name type="scientific">Hexamita inflata</name>
    <dbReference type="NCBI Taxonomy" id="28002"/>
    <lineage>
        <taxon>Eukaryota</taxon>
        <taxon>Metamonada</taxon>
        <taxon>Diplomonadida</taxon>
        <taxon>Hexamitidae</taxon>
        <taxon>Hexamitinae</taxon>
        <taxon>Hexamita</taxon>
    </lineage>
</organism>
<dbReference type="EMBL" id="CATOUU010000803">
    <property type="protein sequence ID" value="CAI9949759.1"/>
    <property type="molecule type" value="Genomic_DNA"/>
</dbReference>
<keyword evidence="1" id="KW-0175">Coiled coil</keyword>
<proteinExistence type="predicted"/>
<gene>
    <name evidence="2" type="ORF">HINF_LOCUS37404</name>
    <name evidence="3" type="ORF">HINF_LOCUS62806</name>
</gene>
<accession>A0AA86QB94</accession>
<evidence type="ECO:0000313" key="2">
    <source>
        <dbReference type="EMBL" id="CAI9949759.1"/>
    </source>
</evidence>
<evidence type="ECO:0000256" key="1">
    <source>
        <dbReference type="SAM" id="Coils"/>
    </source>
</evidence>
<dbReference type="EMBL" id="CAXDID020000387">
    <property type="protein sequence ID" value="CAL6085692.1"/>
    <property type="molecule type" value="Genomic_DNA"/>
</dbReference>
<protein>
    <submittedName>
        <fullName evidence="3">Hypothetical_protein</fullName>
    </submittedName>
</protein>